<sequence length="49" mass="5467">MTYTDVYINVSIARLSICLLRSATVPRHGTLSPESHVDPRAPVIDRVVF</sequence>
<organism evidence="1">
    <name type="scientific">marine metagenome</name>
    <dbReference type="NCBI Taxonomy" id="408172"/>
    <lineage>
        <taxon>unclassified sequences</taxon>
        <taxon>metagenomes</taxon>
        <taxon>ecological metagenomes</taxon>
    </lineage>
</organism>
<reference evidence="1" key="1">
    <citation type="submission" date="2018-05" db="EMBL/GenBank/DDBJ databases">
        <authorList>
            <person name="Lanie J.A."/>
            <person name="Ng W.-L."/>
            <person name="Kazmierczak K.M."/>
            <person name="Andrzejewski T.M."/>
            <person name="Davidsen T.M."/>
            <person name="Wayne K.J."/>
            <person name="Tettelin H."/>
            <person name="Glass J.I."/>
            <person name="Rusch D."/>
            <person name="Podicherti R."/>
            <person name="Tsui H.-C.T."/>
            <person name="Winkler M.E."/>
        </authorList>
    </citation>
    <scope>NUCLEOTIDE SEQUENCE</scope>
</reference>
<proteinExistence type="predicted"/>
<protein>
    <submittedName>
        <fullName evidence="1">Uncharacterized protein</fullName>
    </submittedName>
</protein>
<evidence type="ECO:0000313" key="1">
    <source>
        <dbReference type="EMBL" id="SVD02530.1"/>
    </source>
</evidence>
<name>A0A382RYI0_9ZZZZ</name>
<gene>
    <name evidence="1" type="ORF">METZ01_LOCUS355384</name>
</gene>
<feature type="non-terminal residue" evidence="1">
    <location>
        <position position="49"/>
    </location>
</feature>
<accession>A0A382RYI0</accession>
<dbReference type="AlphaFoldDB" id="A0A382RYI0"/>
<dbReference type="EMBL" id="UINC01124999">
    <property type="protein sequence ID" value="SVD02530.1"/>
    <property type="molecule type" value="Genomic_DNA"/>
</dbReference>